<keyword evidence="1" id="KW-0732">Signal</keyword>
<feature type="chain" id="PRO_5040234783" evidence="1">
    <location>
        <begin position="21"/>
        <end position="209"/>
    </location>
</feature>
<dbReference type="EMBL" id="MU167213">
    <property type="protein sequence ID" value="KAG0151347.1"/>
    <property type="molecule type" value="Genomic_DNA"/>
</dbReference>
<comment type="caution">
    <text evidence="2">The sequence shown here is derived from an EMBL/GenBank/DDBJ whole genome shotgun (WGS) entry which is preliminary data.</text>
</comment>
<accession>A0A9P6NTH9</accession>
<evidence type="ECO:0000313" key="2">
    <source>
        <dbReference type="EMBL" id="KAG0151347.1"/>
    </source>
</evidence>
<dbReference type="Proteomes" id="UP000886653">
    <property type="component" value="Unassembled WGS sequence"/>
</dbReference>
<reference evidence="2" key="1">
    <citation type="submission" date="2013-11" db="EMBL/GenBank/DDBJ databases">
        <title>Genome sequence of the fusiform rust pathogen reveals effectors for host alternation and coevolution with pine.</title>
        <authorList>
            <consortium name="DOE Joint Genome Institute"/>
            <person name="Smith K."/>
            <person name="Pendleton A."/>
            <person name="Kubisiak T."/>
            <person name="Anderson C."/>
            <person name="Salamov A."/>
            <person name="Aerts A."/>
            <person name="Riley R."/>
            <person name="Clum A."/>
            <person name="Lindquist E."/>
            <person name="Ence D."/>
            <person name="Campbell M."/>
            <person name="Kronenberg Z."/>
            <person name="Feau N."/>
            <person name="Dhillon B."/>
            <person name="Hamelin R."/>
            <person name="Burleigh J."/>
            <person name="Smith J."/>
            <person name="Yandell M."/>
            <person name="Nelson C."/>
            <person name="Grigoriev I."/>
            <person name="Davis J."/>
        </authorList>
    </citation>
    <scope>NUCLEOTIDE SEQUENCE</scope>
    <source>
        <strain evidence="2">G11</strain>
    </source>
</reference>
<keyword evidence="3" id="KW-1185">Reference proteome</keyword>
<feature type="signal peptide" evidence="1">
    <location>
        <begin position="1"/>
        <end position="20"/>
    </location>
</feature>
<proteinExistence type="predicted"/>
<evidence type="ECO:0000256" key="1">
    <source>
        <dbReference type="SAM" id="SignalP"/>
    </source>
</evidence>
<name>A0A9P6NTH9_9BASI</name>
<gene>
    <name evidence="2" type="ORF">CROQUDRAFT_130049</name>
</gene>
<protein>
    <submittedName>
        <fullName evidence="2">Uncharacterized protein</fullName>
    </submittedName>
</protein>
<dbReference type="AlphaFoldDB" id="A0A9P6NTH9"/>
<evidence type="ECO:0000313" key="3">
    <source>
        <dbReference type="Proteomes" id="UP000886653"/>
    </source>
</evidence>
<sequence length="209" mass="23476">MHFLQLLTILITYNFLIIEASPTLGSRRKSKLVARDVPNCPQQPGYSTPPPPSLLQRRIDEIAVDRNATKGQGWVPSTCGLIDWVCIVLTPNVTYASYGKPGSGHIEETFQLDNGNRVQVIWYWQATVQYTAPLGTVNIYLAHGTNYVCLKGVMAVKVLGFDNFYYYGNPDNLDELLCYCHWQPNSDPRLSSDNNLMILAEAPRFGHIP</sequence>
<organism evidence="2 3">
    <name type="scientific">Cronartium quercuum f. sp. fusiforme G11</name>
    <dbReference type="NCBI Taxonomy" id="708437"/>
    <lineage>
        <taxon>Eukaryota</taxon>
        <taxon>Fungi</taxon>
        <taxon>Dikarya</taxon>
        <taxon>Basidiomycota</taxon>
        <taxon>Pucciniomycotina</taxon>
        <taxon>Pucciniomycetes</taxon>
        <taxon>Pucciniales</taxon>
        <taxon>Coleosporiaceae</taxon>
        <taxon>Cronartium</taxon>
    </lineage>
</organism>